<dbReference type="AlphaFoldDB" id="E4X4V7"/>
<protein>
    <recommendedName>
        <fullName evidence="4">Carboxylic ester hydrolase</fullName>
        <ecNumber evidence="4">3.1.1.-</ecNumber>
    </recommendedName>
</protein>
<sequence>MVYLKSKLGSFFGKSLKVKNGHVEAFLGIKYGKYEPFHPPEIFSEYSSEIDASKPAPFFPQNLVPTQFMVTYLPWKKSLIRGFKSAGYAEIGDLHMNIFRPPDASHKPVMVWIHGGGFYIGGASQFDPSALVHFEEVVVVAINYRLGAHGFAPEETANNGIRDQILALEWIQQNIAEFGGDANNVTIFGESAGGMSVDTLVHSPLAEGLFRKAISQSGTLYSKIAPCDLLQAKDQYREVLKQPDEVELKDHIITLKQADFSRAEASLFGRGPFGPVLDYDVLPVLPEDMTDEKATVPYMLGRCSGEGDALLTATIPMYLKCGLLEGFSKEMFEMVVAGTIQRLAPSCEHESDLFIEKIIETYSHQLRCPEKMYSEIFCRWWGDLMLGIGPLKRAEEYAERGGDVFQYELQLIPKHSHDRNFAGNLNLKPEWSRSDHCDDTLYMFGVPFLAGKYAQGDVRFTAEEENLSRRMMKAWADFARSGDPGWEKYNENKEIKFFDEEDLMGRFGDDENLLERVKLFDQMYKKPDVHSFKLYSQI</sequence>
<dbReference type="InterPro" id="IPR050654">
    <property type="entry name" value="AChE-related_enzymes"/>
</dbReference>
<reference evidence="6" key="1">
    <citation type="journal article" date="2010" name="Science">
        <title>Plasticity of animal genome architecture unmasked by rapid evolution of a pelagic tunicate.</title>
        <authorList>
            <person name="Denoeud F."/>
            <person name="Henriet S."/>
            <person name="Mungpakdee S."/>
            <person name="Aury J.M."/>
            <person name="Da Silva C."/>
            <person name="Brinkmann H."/>
            <person name="Mikhaleva J."/>
            <person name="Olsen L.C."/>
            <person name="Jubin C."/>
            <person name="Canestro C."/>
            <person name="Bouquet J.M."/>
            <person name="Danks G."/>
            <person name="Poulain J."/>
            <person name="Campsteijn C."/>
            <person name="Adamski M."/>
            <person name="Cross I."/>
            <person name="Yadetie F."/>
            <person name="Muffato M."/>
            <person name="Louis A."/>
            <person name="Butcher S."/>
            <person name="Tsagkogeorga G."/>
            <person name="Konrad A."/>
            <person name="Singh S."/>
            <person name="Jensen M.F."/>
            <person name="Cong E.H."/>
            <person name="Eikeseth-Otteraa H."/>
            <person name="Noel B."/>
            <person name="Anthouard V."/>
            <person name="Porcel B.M."/>
            <person name="Kachouri-Lafond R."/>
            <person name="Nishino A."/>
            <person name="Ugolini M."/>
            <person name="Chourrout P."/>
            <person name="Nishida H."/>
            <person name="Aasland R."/>
            <person name="Huzurbazar S."/>
            <person name="Westhof E."/>
            <person name="Delsuc F."/>
            <person name="Lehrach H."/>
            <person name="Reinhardt R."/>
            <person name="Weissenbach J."/>
            <person name="Roy S.W."/>
            <person name="Artiguenave F."/>
            <person name="Postlethwait J.H."/>
            <person name="Manak J.R."/>
            <person name="Thompson E.M."/>
            <person name="Jaillon O."/>
            <person name="Du Pasquier L."/>
            <person name="Boudinot P."/>
            <person name="Liberles D.A."/>
            <person name="Volff J.N."/>
            <person name="Philippe H."/>
            <person name="Lenhard B."/>
            <person name="Roest Crollius H."/>
            <person name="Wincker P."/>
            <person name="Chourrout D."/>
        </authorList>
    </citation>
    <scope>NUCLEOTIDE SEQUENCE [LARGE SCALE GENOMIC DNA]</scope>
</reference>
<dbReference type="InterPro" id="IPR019826">
    <property type="entry name" value="Carboxylesterase_B_AS"/>
</dbReference>
<evidence type="ECO:0000256" key="4">
    <source>
        <dbReference type="RuleBase" id="RU361235"/>
    </source>
</evidence>
<proteinExistence type="inferred from homology"/>
<evidence type="ECO:0000256" key="2">
    <source>
        <dbReference type="ARBA" id="ARBA00022487"/>
    </source>
</evidence>
<dbReference type="GO" id="GO:0005615">
    <property type="term" value="C:extracellular space"/>
    <property type="evidence" value="ECO:0007669"/>
    <property type="project" value="TreeGrafter"/>
</dbReference>
<dbReference type="ESTHER" id="oikdi-e4x4v7">
    <property type="family name" value="Carb_B_Chordata"/>
</dbReference>
<dbReference type="GO" id="GO:0019695">
    <property type="term" value="P:choline metabolic process"/>
    <property type="evidence" value="ECO:0007669"/>
    <property type="project" value="TreeGrafter"/>
</dbReference>
<organism evidence="6">
    <name type="scientific">Oikopleura dioica</name>
    <name type="common">Tunicate</name>
    <dbReference type="NCBI Taxonomy" id="34765"/>
    <lineage>
        <taxon>Eukaryota</taxon>
        <taxon>Metazoa</taxon>
        <taxon>Chordata</taxon>
        <taxon>Tunicata</taxon>
        <taxon>Appendicularia</taxon>
        <taxon>Copelata</taxon>
        <taxon>Oikopleuridae</taxon>
        <taxon>Oikopleura</taxon>
    </lineage>
</organism>
<dbReference type="GO" id="GO:0003990">
    <property type="term" value="F:acetylcholinesterase activity"/>
    <property type="evidence" value="ECO:0007669"/>
    <property type="project" value="TreeGrafter"/>
</dbReference>
<dbReference type="FunCoup" id="E4X4V7">
    <property type="interactions" value="1"/>
</dbReference>
<evidence type="ECO:0000313" key="6">
    <source>
        <dbReference type="EMBL" id="CBY18326.1"/>
    </source>
</evidence>
<dbReference type="SUPFAM" id="SSF53474">
    <property type="entry name" value="alpha/beta-Hydrolases"/>
    <property type="match status" value="1"/>
</dbReference>
<dbReference type="Gene3D" id="3.40.50.1820">
    <property type="entry name" value="alpha/beta hydrolase"/>
    <property type="match status" value="1"/>
</dbReference>
<dbReference type="Proteomes" id="UP000001307">
    <property type="component" value="Unassembled WGS sequence"/>
</dbReference>
<keyword evidence="7" id="KW-1185">Reference proteome</keyword>
<accession>E4X4V7</accession>
<dbReference type="EMBL" id="FN653025">
    <property type="protein sequence ID" value="CBY18326.1"/>
    <property type="molecule type" value="Genomic_DNA"/>
</dbReference>
<dbReference type="GO" id="GO:0006581">
    <property type="term" value="P:acetylcholine catabolic process"/>
    <property type="evidence" value="ECO:0007669"/>
    <property type="project" value="TreeGrafter"/>
</dbReference>
<gene>
    <name evidence="6" type="ORF">GSOID_T00002180001</name>
</gene>
<feature type="domain" description="Carboxylesterase type B" evidence="5">
    <location>
        <begin position="6"/>
        <end position="487"/>
    </location>
</feature>
<name>E4X4V7_OIKDI</name>
<dbReference type="PANTHER" id="PTHR43918:SF4">
    <property type="entry name" value="CARBOXYLIC ESTER HYDROLASE"/>
    <property type="match status" value="1"/>
</dbReference>
<dbReference type="OrthoDB" id="3200163at2759"/>
<comment type="similarity">
    <text evidence="1 4">Belongs to the type-B carboxylesterase/lipase family.</text>
</comment>
<dbReference type="Pfam" id="PF00135">
    <property type="entry name" value="COesterase"/>
    <property type="match status" value="1"/>
</dbReference>
<evidence type="ECO:0000313" key="7">
    <source>
        <dbReference type="Proteomes" id="UP000001307"/>
    </source>
</evidence>
<dbReference type="InterPro" id="IPR002018">
    <property type="entry name" value="CarbesteraseB"/>
</dbReference>
<dbReference type="EC" id="3.1.1.-" evidence="4"/>
<evidence type="ECO:0000256" key="1">
    <source>
        <dbReference type="ARBA" id="ARBA00005964"/>
    </source>
</evidence>
<keyword evidence="3 4" id="KW-0378">Hydrolase</keyword>
<dbReference type="PROSITE" id="PS00122">
    <property type="entry name" value="CARBOXYLESTERASE_B_1"/>
    <property type="match status" value="1"/>
</dbReference>
<dbReference type="GO" id="GO:0005886">
    <property type="term" value="C:plasma membrane"/>
    <property type="evidence" value="ECO:0007669"/>
    <property type="project" value="TreeGrafter"/>
</dbReference>
<dbReference type="PANTHER" id="PTHR43918">
    <property type="entry name" value="ACETYLCHOLINESTERASE"/>
    <property type="match status" value="1"/>
</dbReference>
<keyword evidence="2" id="KW-0719">Serine esterase</keyword>
<dbReference type="InParanoid" id="E4X4V7"/>
<evidence type="ECO:0000256" key="3">
    <source>
        <dbReference type="ARBA" id="ARBA00022801"/>
    </source>
</evidence>
<evidence type="ECO:0000259" key="5">
    <source>
        <dbReference type="Pfam" id="PF00135"/>
    </source>
</evidence>
<dbReference type="InterPro" id="IPR029058">
    <property type="entry name" value="AB_hydrolase_fold"/>
</dbReference>